<dbReference type="InterPro" id="IPR042319">
    <property type="entry name" value="GINM1"/>
</dbReference>
<dbReference type="PANTHER" id="PTHR28549">
    <property type="entry name" value="GLYCOPROTEIN INTEGRAL MEMBRANE PROTEIN 1"/>
    <property type="match status" value="1"/>
</dbReference>
<feature type="chain" id="PRO_5032870631" evidence="1">
    <location>
        <begin position="24"/>
        <end position="111"/>
    </location>
</feature>
<comment type="caution">
    <text evidence="2">The sequence shown here is derived from an EMBL/GenBank/DDBJ whole genome shotgun (WGS) entry which is preliminary data.</text>
</comment>
<proteinExistence type="predicted"/>
<evidence type="ECO:0000256" key="1">
    <source>
        <dbReference type="SAM" id="SignalP"/>
    </source>
</evidence>
<dbReference type="EMBL" id="JABVXQ010000004">
    <property type="protein sequence ID" value="KAF6113912.1"/>
    <property type="molecule type" value="Genomic_DNA"/>
</dbReference>
<dbReference type="AlphaFoldDB" id="A0A834AM77"/>
<feature type="signal peptide" evidence="1">
    <location>
        <begin position="1"/>
        <end position="23"/>
    </location>
</feature>
<evidence type="ECO:0000313" key="3">
    <source>
        <dbReference type="Proteomes" id="UP000664940"/>
    </source>
</evidence>
<accession>A0A834AM77</accession>
<keyword evidence="1" id="KW-0732">Signal</keyword>
<evidence type="ECO:0000313" key="2">
    <source>
        <dbReference type="EMBL" id="KAF6113912.1"/>
    </source>
</evidence>
<dbReference type="PANTHER" id="PTHR28549:SF1">
    <property type="entry name" value="GLYCOPROTEIN INTEGRAL MEMBRANE PROTEIN 1"/>
    <property type="match status" value="1"/>
</dbReference>
<dbReference type="Proteomes" id="UP000664940">
    <property type="component" value="Unassembled WGS sequence"/>
</dbReference>
<organism evidence="2 3">
    <name type="scientific">Phyllostomus discolor</name>
    <name type="common">pale spear-nosed bat</name>
    <dbReference type="NCBI Taxonomy" id="89673"/>
    <lineage>
        <taxon>Eukaryota</taxon>
        <taxon>Metazoa</taxon>
        <taxon>Chordata</taxon>
        <taxon>Craniata</taxon>
        <taxon>Vertebrata</taxon>
        <taxon>Euteleostomi</taxon>
        <taxon>Mammalia</taxon>
        <taxon>Eutheria</taxon>
        <taxon>Laurasiatheria</taxon>
        <taxon>Chiroptera</taxon>
        <taxon>Yangochiroptera</taxon>
        <taxon>Phyllostomidae</taxon>
        <taxon>Phyllostominae</taxon>
        <taxon>Phyllostomus</taxon>
    </lineage>
</organism>
<sequence>MEGARLTPFALRLLLLAVLPATGWLKLGVPEPPPLGAPQESIRINVTTLKDDGEVAKEQVVLNVTYESGQVYVNEGVLQLDKVNVIPVAAISLHADSPEKTAENLEYKTCI</sequence>
<name>A0A834AM77_9CHIR</name>
<protein>
    <submittedName>
        <fullName evidence="2">Glycoprotein integral membrane 1</fullName>
    </submittedName>
</protein>
<gene>
    <name evidence="2" type="ORF">HJG60_005578</name>
</gene>
<reference evidence="2 3" key="1">
    <citation type="journal article" date="2020" name="Nature">
        <title>Six reference-quality genomes reveal evolution of bat adaptations.</title>
        <authorList>
            <person name="Jebb D."/>
            <person name="Huang Z."/>
            <person name="Pippel M."/>
            <person name="Hughes G.M."/>
            <person name="Lavrichenko K."/>
            <person name="Devanna P."/>
            <person name="Winkler S."/>
            <person name="Jermiin L.S."/>
            <person name="Skirmuntt E.C."/>
            <person name="Katzourakis A."/>
            <person name="Burkitt-Gray L."/>
            <person name="Ray D.A."/>
            <person name="Sullivan K.A.M."/>
            <person name="Roscito J.G."/>
            <person name="Kirilenko B.M."/>
            <person name="Davalos L.M."/>
            <person name="Corthals A.P."/>
            <person name="Power M.L."/>
            <person name="Jones G."/>
            <person name="Ransome R.D."/>
            <person name="Dechmann D.K.N."/>
            <person name="Locatelli A.G."/>
            <person name="Puechmaille S.J."/>
            <person name="Fedrigo O."/>
            <person name="Jarvis E.D."/>
            <person name="Hiller M."/>
            <person name="Vernes S.C."/>
            <person name="Myers E.W."/>
            <person name="Teeling E.C."/>
        </authorList>
    </citation>
    <scope>NUCLEOTIDE SEQUENCE [LARGE SCALE GENOMIC DNA]</scope>
    <source>
        <strain evidence="2">Bat1K_MPI-CBG_1</strain>
    </source>
</reference>